<organism evidence="2 3">
    <name type="scientific">Micromonospora deserti</name>
    <dbReference type="NCBI Taxonomy" id="2070366"/>
    <lineage>
        <taxon>Bacteria</taxon>
        <taxon>Bacillati</taxon>
        <taxon>Actinomycetota</taxon>
        <taxon>Actinomycetes</taxon>
        <taxon>Micromonosporales</taxon>
        <taxon>Micromonosporaceae</taxon>
        <taxon>Micromonospora</taxon>
    </lineage>
</organism>
<evidence type="ECO:0000256" key="1">
    <source>
        <dbReference type="SAM" id="MobiDB-lite"/>
    </source>
</evidence>
<feature type="compositionally biased region" description="Basic and acidic residues" evidence="1">
    <location>
        <begin position="46"/>
        <end position="64"/>
    </location>
</feature>
<protein>
    <submittedName>
        <fullName evidence="2">Uncharacterized protein</fullName>
    </submittedName>
</protein>
<proteinExistence type="predicted"/>
<keyword evidence="3" id="KW-1185">Reference proteome</keyword>
<name>A0A2W2BMN0_9ACTN</name>
<feature type="region of interest" description="Disordered" evidence="1">
    <location>
        <begin position="22"/>
        <end position="64"/>
    </location>
</feature>
<dbReference type="Proteomes" id="UP000248749">
    <property type="component" value="Unassembled WGS sequence"/>
</dbReference>
<evidence type="ECO:0000313" key="2">
    <source>
        <dbReference type="EMBL" id="PZF88365.1"/>
    </source>
</evidence>
<comment type="caution">
    <text evidence="2">The sequence shown here is derived from an EMBL/GenBank/DDBJ whole genome shotgun (WGS) entry which is preliminary data.</text>
</comment>
<evidence type="ECO:0000313" key="3">
    <source>
        <dbReference type="Proteomes" id="UP000248749"/>
    </source>
</evidence>
<gene>
    <name evidence="2" type="ORF">C1I99_26550</name>
</gene>
<reference evidence="2 3" key="1">
    <citation type="submission" date="2018-01" db="EMBL/GenBank/DDBJ databases">
        <title>Draft genome sequence of Salinispora sp. 13K206.</title>
        <authorList>
            <person name="Sahin N."/>
            <person name="Saygin H."/>
            <person name="Ay H."/>
        </authorList>
    </citation>
    <scope>NUCLEOTIDE SEQUENCE [LARGE SCALE GENOMIC DNA]</scope>
    <source>
        <strain evidence="2 3">13K206</strain>
    </source>
</reference>
<dbReference type="AlphaFoldDB" id="A0A2W2BMN0"/>
<accession>A0A2W2BMN0</accession>
<sequence length="64" mass="7243">MAVRVVPDRRHGAVLRVVGSPGDSRCVPRTGRVRPTGQWRGPVGPPRRDDDRRWENEVRGWTDG</sequence>
<dbReference type="EMBL" id="POUB01000275">
    <property type="protein sequence ID" value="PZF88365.1"/>
    <property type="molecule type" value="Genomic_DNA"/>
</dbReference>